<organism evidence="2 3">
    <name type="scientific">Salinomyces thailandicus</name>
    <dbReference type="NCBI Taxonomy" id="706561"/>
    <lineage>
        <taxon>Eukaryota</taxon>
        <taxon>Fungi</taxon>
        <taxon>Dikarya</taxon>
        <taxon>Ascomycota</taxon>
        <taxon>Pezizomycotina</taxon>
        <taxon>Dothideomycetes</taxon>
        <taxon>Dothideomycetidae</taxon>
        <taxon>Mycosphaerellales</taxon>
        <taxon>Teratosphaeriaceae</taxon>
        <taxon>Salinomyces</taxon>
    </lineage>
</organism>
<feature type="transmembrane region" description="Helical" evidence="1">
    <location>
        <begin position="57"/>
        <end position="80"/>
    </location>
</feature>
<evidence type="ECO:0000256" key="1">
    <source>
        <dbReference type="SAM" id="Phobius"/>
    </source>
</evidence>
<dbReference type="OrthoDB" id="2018619at2759"/>
<evidence type="ECO:0000313" key="3">
    <source>
        <dbReference type="Proteomes" id="UP000308549"/>
    </source>
</evidence>
<comment type="caution">
    <text evidence="2">The sequence shown here is derived from an EMBL/GenBank/DDBJ whole genome shotgun (WGS) entry which is preliminary data.</text>
</comment>
<protein>
    <submittedName>
        <fullName evidence="2">Uncharacterized protein</fullName>
    </submittedName>
</protein>
<gene>
    <name evidence="2" type="ORF">B0A50_08074</name>
</gene>
<accession>A0A4U0TKU8</accession>
<evidence type="ECO:0000313" key="2">
    <source>
        <dbReference type="EMBL" id="TKA22533.1"/>
    </source>
</evidence>
<dbReference type="EMBL" id="NAJL01000072">
    <property type="protein sequence ID" value="TKA22533.1"/>
    <property type="molecule type" value="Genomic_DNA"/>
</dbReference>
<dbReference type="AlphaFoldDB" id="A0A4U0TKU8"/>
<keyword evidence="1" id="KW-0472">Membrane</keyword>
<proteinExistence type="predicted"/>
<keyword evidence="3" id="KW-1185">Reference proteome</keyword>
<keyword evidence="1" id="KW-1133">Transmembrane helix</keyword>
<dbReference type="Proteomes" id="UP000308549">
    <property type="component" value="Unassembled WGS sequence"/>
</dbReference>
<keyword evidence="1" id="KW-0812">Transmembrane</keyword>
<name>A0A4U0TKU8_9PEZI</name>
<sequence>MRKYSLWRIDPALKTVANAADFLKIIDGDYLSSISIFDPQGGNATSQDLEVRTPIRWMLIIVPLAFLIIAYVALLVAGVATDAYGVEIWDPLTIMFYWTGSSRARVGAALRSQSLDRSFFEALCLLGAPRCTVQAFHRFHDLKELPAPLEPSTRTIISIGKKGRNV</sequence>
<reference evidence="2 3" key="1">
    <citation type="submission" date="2017-03" db="EMBL/GenBank/DDBJ databases">
        <title>Genomes of endolithic fungi from Antarctica.</title>
        <authorList>
            <person name="Coleine C."/>
            <person name="Masonjones S."/>
            <person name="Stajich J.E."/>
        </authorList>
    </citation>
    <scope>NUCLEOTIDE SEQUENCE [LARGE SCALE GENOMIC DNA]</scope>
    <source>
        <strain evidence="2 3">CCFEE 6315</strain>
    </source>
</reference>